<feature type="binding site" evidence="6">
    <location>
        <position position="132"/>
    </location>
    <ligand>
        <name>Fe cation</name>
        <dbReference type="ChEBI" id="CHEBI:24875"/>
        <note>catalytic</note>
    </ligand>
</feature>
<gene>
    <name evidence="8" type="ORF">HK14_01395</name>
</gene>
<dbReference type="GO" id="GO:0035515">
    <property type="term" value="F:oxidative RNA demethylase activity"/>
    <property type="evidence" value="ECO:0007669"/>
    <property type="project" value="TreeGrafter"/>
</dbReference>
<feature type="binding site" evidence="5">
    <location>
        <begin position="77"/>
        <end position="79"/>
    </location>
    <ligand>
        <name>substrate</name>
    </ligand>
</feature>
<feature type="binding site" evidence="5">
    <location>
        <position position="162"/>
    </location>
    <ligand>
        <name>substrate</name>
    </ligand>
</feature>
<sequence length="214" mass="23892">MMHPDFFETDRHSIQLGAGAALLGGFAKDIGQDLIRHIHDLSAHTPFRHMETRGGKRMSVAMLNCGQFGWISDRSGYRYTALNPLTGKAWSALPPLFLDLATRAADVVGFRDFLPDACLINRYQPGARLSLHQDMDEQDRTAPIVSVSLGLPAIFLWGGTQRTVRPVRHQVFHGDVAVWGGTSRMIFHGIDALKNGYHPAAGHFRFNLTFRKTR</sequence>
<dbReference type="AlphaFoldDB" id="A0A1Z5YWK7"/>
<dbReference type="GO" id="GO:0035516">
    <property type="term" value="F:broad specificity oxidative DNA demethylase activity"/>
    <property type="evidence" value="ECO:0007669"/>
    <property type="project" value="TreeGrafter"/>
</dbReference>
<feature type="binding site" evidence="5">
    <location>
        <position position="70"/>
    </location>
    <ligand>
        <name>substrate</name>
    </ligand>
</feature>
<organism evidence="8 9">
    <name type="scientific">Acetobacter cibinongensis</name>
    <dbReference type="NCBI Taxonomy" id="146475"/>
    <lineage>
        <taxon>Bacteria</taxon>
        <taxon>Pseudomonadati</taxon>
        <taxon>Pseudomonadota</taxon>
        <taxon>Alphaproteobacteria</taxon>
        <taxon>Acetobacterales</taxon>
        <taxon>Acetobacteraceae</taxon>
        <taxon>Acetobacter</taxon>
    </lineage>
</organism>
<dbReference type="EMBL" id="JOMQ01000011">
    <property type="protein sequence ID" value="OUJ03612.1"/>
    <property type="molecule type" value="Genomic_DNA"/>
</dbReference>
<dbReference type="SUPFAM" id="SSF51197">
    <property type="entry name" value="Clavaminate synthase-like"/>
    <property type="match status" value="1"/>
</dbReference>
<name>A0A1Z5YWK7_9PROT</name>
<feature type="binding site" evidence="6">
    <location>
        <position position="188"/>
    </location>
    <ligand>
        <name>Fe cation</name>
        <dbReference type="ChEBI" id="CHEBI:24875"/>
        <note>catalytic</note>
    </ligand>
</feature>
<dbReference type="InterPro" id="IPR004574">
    <property type="entry name" value="Alkb"/>
</dbReference>
<dbReference type="OrthoDB" id="9796932at2"/>
<accession>A0A1Z5YWK7</accession>
<dbReference type="InterPro" id="IPR027450">
    <property type="entry name" value="AlkB-like"/>
</dbReference>
<evidence type="ECO:0000256" key="3">
    <source>
        <dbReference type="ARBA" id="ARBA00023002"/>
    </source>
</evidence>
<feature type="binding site" evidence="5">
    <location>
        <position position="136"/>
    </location>
    <ligand>
        <name>substrate</name>
    </ligand>
</feature>
<feature type="binding site" evidence="5">
    <location>
        <begin position="205"/>
        <end position="211"/>
    </location>
    <ligand>
        <name>2-oxoglutarate</name>
        <dbReference type="ChEBI" id="CHEBI:16810"/>
    </ligand>
</feature>
<evidence type="ECO:0000256" key="5">
    <source>
        <dbReference type="PIRSR" id="PIRSR604574-1"/>
    </source>
</evidence>
<dbReference type="Gene3D" id="2.60.120.590">
    <property type="entry name" value="Alpha-ketoglutarate-dependent dioxygenase AlkB-like"/>
    <property type="match status" value="1"/>
</dbReference>
<evidence type="ECO:0000256" key="2">
    <source>
        <dbReference type="ARBA" id="ARBA00022964"/>
    </source>
</evidence>
<comment type="caution">
    <text evidence="8">The sequence shown here is derived from an EMBL/GenBank/DDBJ whole genome shotgun (WGS) entry which is preliminary data.</text>
</comment>
<evidence type="ECO:0000256" key="4">
    <source>
        <dbReference type="ARBA" id="ARBA00023004"/>
    </source>
</evidence>
<dbReference type="GO" id="GO:0035513">
    <property type="term" value="P:oxidative RNA demethylation"/>
    <property type="evidence" value="ECO:0007669"/>
    <property type="project" value="TreeGrafter"/>
</dbReference>
<dbReference type="PANTHER" id="PTHR16557:SF2">
    <property type="entry name" value="NUCLEIC ACID DIOXYGENASE ALKBH1"/>
    <property type="match status" value="1"/>
</dbReference>
<evidence type="ECO:0000313" key="8">
    <source>
        <dbReference type="EMBL" id="OUJ03612.1"/>
    </source>
</evidence>
<keyword evidence="1 6" id="KW-0479">Metal-binding</keyword>
<dbReference type="InterPro" id="IPR037151">
    <property type="entry name" value="AlkB-like_sf"/>
</dbReference>
<evidence type="ECO:0000259" key="7">
    <source>
        <dbReference type="PROSITE" id="PS51471"/>
    </source>
</evidence>
<feature type="binding site" evidence="5">
    <location>
        <begin position="121"/>
        <end position="123"/>
    </location>
    <ligand>
        <name>2-oxoglutarate</name>
        <dbReference type="ChEBI" id="CHEBI:16810"/>
    </ligand>
</feature>
<feature type="domain" description="Fe2OG dioxygenase" evidence="7">
    <location>
        <begin position="114"/>
        <end position="214"/>
    </location>
</feature>
<keyword evidence="3" id="KW-0560">Oxidoreductase</keyword>
<dbReference type="GO" id="GO:0008198">
    <property type="term" value="F:ferrous iron binding"/>
    <property type="evidence" value="ECO:0007669"/>
    <property type="project" value="TreeGrafter"/>
</dbReference>
<dbReference type="PANTHER" id="PTHR16557">
    <property type="entry name" value="ALKYLATED DNA REPAIR PROTEIN ALKB-RELATED"/>
    <property type="match status" value="1"/>
</dbReference>
<dbReference type="RefSeq" id="WP_086650622.1">
    <property type="nucleotide sequence ID" value="NZ_JOMQ01000011.1"/>
</dbReference>
<dbReference type="PROSITE" id="PS51471">
    <property type="entry name" value="FE2OG_OXY"/>
    <property type="match status" value="1"/>
</dbReference>
<keyword evidence="4 6" id="KW-0408">Iron</keyword>
<feature type="binding site" evidence="6">
    <location>
        <position position="134"/>
    </location>
    <ligand>
        <name>Fe cation</name>
        <dbReference type="ChEBI" id="CHEBI:24875"/>
        <note>catalytic</note>
    </ligand>
</feature>
<dbReference type="NCBIfam" id="NF011930">
    <property type="entry name" value="PRK15401.1"/>
    <property type="match status" value="1"/>
</dbReference>
<reference evidence="8 9" key="1">
    <citation type="submission" date="2014-06" db="EMBL/GenBank/DDBJ databases">
        <authorList>
            <person name="Ju J."/>
            <person name="Zhang J."/>
        </authorList>
    </citation>
    <scope>NUCLEOTIDE SEQUENCE [LARGE SCALE GENOMIC DNA]</scope>
    <source>
        <strain evidence="8 9">DsW_47</strain>
    </source>
</reference>
<dbReference type="Proteomes" id="UP000196086">
    <property type="component" value="Unassembled WGS sequence"/>
</dbReference>
<comment type="cofactor">
    <cofactor evidence="6">
        <name>Fe(2+)</name>
        <dbReference type="ChEBI" id="CHEBI:29033"/>
    </cofactor>
    <text evidence="6">Binds 1 Fe(2+) ion per subunit.</text>
</comment>
<evidence type="ECO:0000256" key="1">
    <source>
        <dbReference type="ARBA" id="ARBA00022723"/>
    </source>
</evidence>
<evidence type="ECO:0000313" key="9">
    <source>
        <dbReference type="Proteomes" id="UP000196086"/>
    </source>
</evidence>
<protein>
    <submittedName>
        <fullName evidence="8">Alpha-ketoglutarate-dependent dioxygenase</fullName>
    </submittedName>
</protein>
<dbReference type="Pfam" id="PF13532">
    <property type="entry name" value="2OG-FeII_Oxy_2"/>
    <property type="match status" value="1"/>
</dbReference>
<evidence type="ECO:0000256" key="6">
    <source>
        <dbReference type="PIRSR" id="PIRSR604574-2"/>
    </source>
</evidence>
<dbReference type="GO" id="GO:0005737">
    <property type="term" value="C:cytoplasm"/>
    <property type="evidence" value="ECO:0007669"/>
    <property type="project" value="TreeGrafter"/>
</dbReference>
<keyword evidence="2 8" id="KW-0223">Dioxygenase</keyword>
<dbReference type="InterPro" id="IPR005123">
    <property type="entry name" value="Oxoglu/Fe-dep_dioxygenase_dom"/>
</dbReference>
<proteinExistence type="predicted"/>